<reference evidence="9" key="1">
    <citation type="submission" date="2023-07" db="EMBL/GenBank/DDBJ databases">
        <title>Genomic Encyclopedia of Type Strains, Phase IV (KMG-IV): sequencing the most valuable type-strain genomes for metagenomic binning, comparative biology and taxonomic classification.</title>
        <authorList>
            <person name="Goeker M."/>
        </authorList>
    </citation>
    <scope>NUCLEOTIDE SEQUENCE</scope>
    <source>
        <strain evidence="9">DSM 23947</strain>
    </source>
</reference>
<keyword evidence="4" id="KW-0663">Pyridoxal phosphate</keyword>
<protein>
    <submittedName>
        <fullName evidence="9">GntR family transcriptional regulator/MocR family aminotransferase</fullName>
    </submittedName>
</protein>
<feature type="domain" description="HTH gntR-type" evidence="8">
    <location>
        <begin position="14"/>
        <end position="82"/>
    </location>
</feature>
<sequence length="461" mass="53551">MFQFTPKLDANLKKPLYVQLYEEIKHEIKTGNLSHHTKLPSKRKLAHHLQISQNTIEAAYDQLVAEGYIKAIPRKGFYVCEMEQPIFNPKKSFEPIEEKREDKKFTFDFTHSGVDPRSFPYTTYRKLASDIWRSERESLLLLGHPQGEYDLREAIALYIYESRGVRCSPSQIVLGAGTPYLIKQLVLLLKNSTWAVEDPGYHRKLMIFEKGVENTKLIPLDRDGIILSELEKSKANVVFVTPSHQFPCGMIMPISRRMQLLHWAEKGDNRYIIEDDYDSEFRYSGKPIPALQGLDSNHKVIYMSTFSKSFLPSLRISYMVLPKPLIQRFQKDFFHAQTVSRIDQEILKRFLQEGHFEKHIHRMRVIYNKKRDLLFSYMSTYFPPYIEIIGQDSGLHVLVRANNGMTENELICTAAQLGVKVYPVSTYGKSDNQTVLLGFALLSEDEIREAVQLLAKAWFKR</sequence>
<dbReference type="SUPFAM" id="SSF46785">
    <property type="entry name" value="Winged helix' DNA-binding domain"/>
    <property type="match status" value="1"/>
</dbReference>
<dbReference type="PANTHER" id="PTHR46577:SF1">
    <property type="entry name" value="HTH-TYPE TRANSCRIPTIONAL REGULATORY PROTEIN GABR"/>
    <property type="match status" value="1"/>
</dbReference>
<dbReference type="Pfam" id="PF00392">
    <property type="entry name" value="GntR"/>
    <property type="match status" value="1"/>
</dbReference>
<dbReference type="PANTHER" id="PTHR46577">
    <property type="entry name" value="HTH-TYPE TRANSCRIPTIONAL REGULATORY PROTEIN GABR"/>
    <property type="match status" value="1"/>
</dbReference>
<dbReference type="Pfam" id="PF00155">
    <property type="entry name" value="Aminotran_1_2"/>
    <property type="match status" value="1"/>
</dbReference>
<dbReference type="GO" id="GO:0030170">
    <property type="term" value="F:pyridoxal phosphate binding"/>
    <property type="evidence" value="ECO:0007669"/>
    <property type="project" value="InterPro"/>
</dbReference>
<dbReference type="RefSeq" id="WP_307258084.1">
    <property type="nucleotide sequence ID" value="NZ_JAUSUC010000035.1"/>
</dbReference>
<dbReference type="InterPro" id="IPR051446">
    <property type="entry name" value="HTH_trans_reg/aminotransferase"/>
</dbReference>
<keyword evidence="3 9" id="KW-0808">Transferase</keyword>
<keyword evidence="6" id="KW-0238">DNA-binding</keyword>
<evidence type="ECO:0000256" key="2">
    <source>
        <dbReference type="ARBA" id="ARBA00005384"/>
    </source>
</evidence>
<dbReference type="Gene3D" id="3.40.640.10">
    <property type="entry name" value="Type I PLP-dependent aspartate aminotransferase-like (Major domain)"/>
    <property type="match status" value="1"/>
</dbReference>
<dbReference type="Gene3D" id="1.10.10.10">
    <property type="entry name" value="Winged helix-like DNA-binding domain superfamily/Winged helix DNA-binding domain"/>
    <property type="match status" value="1"/>
</dbReference>
<comment type="similarity">
    <text evidence="2">In the C-terminal section; belongs to the class-I pyridoxal-phosphate-dependent aminotransferase family.</text>
</comment>
<dbReference type="InterPro" id="IPR004839">
    <property type="entry name" value="Aminotransferase_I/II_large"/>
</dbReference>
<evidence type="ECO:0000313" key="10">
    <source>
        <dbReference type="Proteomes" id="UP001237207"/>
    </source>
</evidence>
<dbReference type="InterPro" id="IPR015424">
    <property type="entry name" value="PyrdxlP-dep_Trfase"/>
</dbReference>
<dbReference type="PROSITE" id="PS50949">
    <property type="entry name" value="HTH_GNTR"/>
    <property type="match status" value="1"/>
</dbReference>
<keyword evidence="7" id="KW-0804">Transcription</keyword>
<gene>
    <name evidence="9" type="ORF">J2S13_002510</name>
</gene>
<dbReference type="PRINTS" id="PR00035">
    <property type="entry name" value="HTHGNTR"/>
</dbReference>
<dbReference type="EMBL" id="JAUSUC010000035">
    <property type="protein sequence ID" value="MDQ0216088.1"/>
    <property type="molecule type" value="Genomic_DNA"/>
</dbReference>
<dbReference type="GO" id="GO:0003700">
    <property type="term" value="F:DNA-binding transcription factor activity"/>
    <property type="evidence" value="ECO:0007669"/>
    <property type="project" value="InterPro"/>
</dbReference>
<dbReference type="InterPro" id="IPR015421">
    <property type="entry name" value="PyrdxlP-dep_Trfase_major"/>
</dbReference>
<evidence type="ECO:0000256" key="3">
    <source>
        <dbReference type="ARBA" id="ARBA00022576"/>
    </source>
</evidence>
<proteinExistence type="inferred from homology"/>
<dbReference type="InterPro" id="IPR036388">
    <property type="entry name" value="WH-like_DNA-bd_sf"/>
</dbReference>
<dbReference type="CDD" id="cd07377">
    <property type="entry name" value="WHTH_GntR"/>
    <property type="match status" value="1"/>
</dbReference>
<comment type="caution">
    <text evidence="9">The sequence shown here is derived from an EMBL/GenBank/DDBJ whole genome shotgun (WGS) entry which is preliminary data.</text>
</comment>
<evidence type="ECO:0000256" key="4">
    <source>
        <dbReference type="ARBA" id="ARBA00022898"/>
    </source>
</evidence>
<accession>A0AAJ1WK14</accession>
<keyword evidence="10" id="KW-1185">Reference proteome</keyword>
<dbReference type="GO" id="GO:0008483">
    <property type="term" value="F:transaminase activity"/>
    <property type="evidence" value="ECO:0007669"/>
    <property type="project" value="UniProtKB-KW"/>
</dbReference>
<keyword evidence="3 9" id="KW-0032">Aminotransferase</keyword>
<organism evidence="9 10">
    <name type="scientific">Oikeobacillus pervagus</name>
    <dbReference type="NCBI Taxonomy" id="1325931"/>
    <lineage>
        <taxon>Bacteria</taxon>
        <taxon>Bacillati</taxon>
        <taxon>Bacillota</taxon>
        <taxon>Bacilli</taxon>
        <taxon>Bacillales</taxon>
        <taxon>Bacillaceae</taxon>
        <taxon>Oikeobacillus</taxon>
    </lineage>
</organism>
<evidence type="ECO:0000256" key="1">
    <source>
        <dbReference type="ARBA" id="ARBA00001933"/>
    </source>
</evidence>
<dbReference type="CDD" id="cd00609">
    <property type="entry name" value="AAT_like"/>
    <property type="match status" value="1"/>
</dbReference>
<dbReference type="AlphaFoldDB" id="A0AAJ1WK14"/>
<keyword evidence="5" id="KW-0805">Transcription regulation</keyword>
<dbReference type="InterPro" id="IPR000524">
    <property type="entry name" value="Tscrpt_reg_HTH_GntR"/>
</dbReference>
<evidence type="ECO:0000259" key="8">
    <source>
        <dbReference type="PROSITE" id="PS50949"/>
    </source>
</evidence>
<evidence type="ECO:0000256" key="6">
    <source>
        <dbReference type="ARBA" id="ARBA00023125"/>
    </source>
</evidence>
<dbReference type="Proteomes" id="UP001237207">
    <property type="component" value="Unassembled WGS sequence"/>
</dbReference>
<evidence type="ECO:0000256" key="5">
    <source>
        <dbReference type="ARBA" id="ARBA00023015"/>
    </source>
</evidence>
<dbReference type="SUPFAM" id="SSF53383">
    <property type="entry name" value="PLP-dependent transferases"/>
    <property type="match status" value="1"/>
</dbReference>
<evidence type="ECO:0000313" key="9">
    <source>
        <dbReference type="EMBL" id="MDQ0216088.1"/>
    </source>
</evidence>
<dbReference type="InterPro" id="IPR036390">
    <property type="entry name" value="WH_DNA-bd_sf"/>
</dbReference>
<dbReference type="SMART" id="SM00345">
    <property type="entry name" value="HTH_GNTR"/>
    <property type="match status" value="1"/>
</dbReference>
<name>A0AAJ1WK14_9BACI</name>
<dbReference type="GO" id="GO:0003677">
    <property type="term" value="F:DNA binding"/>
    <property type="evidence" value="ECO:0007669"/>
    <property type="project" value="UniProtKB-KW"/>
</dbReference>
<comment type="cofactor">
    <cofactor evidence="1">
        <name>pyridoxal 5'-phosphate</name>
        <dbReference type="ChEBI" id="CHEBI:597326"/>
    </cofactor>
</comment>
<evidence type="ECO:0000256" key="7">
    <source>
        <dbReference type="ARBA" id="ARBA00023163"/>
    </source>
</evidence>